<evidence type="ECO:0000256" key="1">
    <source>
        <dbReference type="ARBA" id="ARBA00004141"/>
    </source>
</evidence>
<dbReference type="InterPro" id="IPR005829">
    <property type="entry name" value="Sugar_transporter_CS"/>
</dbReference>
<keyword evidence="4 11" id="KW-0762">Sugar transport</keyword>
<dbReference type="PROSITE" id="PS00216">
    <property type="entry name" value="SUGAR_TRANSPORT_1"/>
    <property type="match status" value="2"/>
</dbReference>
<evidence type="ECO:0000256" key="6">
    <source>
        <dbReference type="ARBA" id="ARBA00022989"/>
    </source>
</evidence>
<comment type="similarity">
    <text evidence="2 8">Belongs to the major facilitator superfamily. Sugar transporter (TC 2.A.1.1) family.</text>
</comment>
<feature type="transmembrane region" description="Helical" evidence="9">
    <location>
        <begin position="343"/>
        <end position="365"/>
    </location>
</feature>
<feature type="transmembrane region" description="Helical" evidence="9">
    <location>
        <begin position="143"/>
        <end position="160"/>
    </location>
</feature>
<keyword evidence="7 9" id="KW-0472">Membrane</keyword>
<dbReference type="PRINTS" id="PR00171">
    <property type="entry name" value="SUGRTRNSPORT"/>
</dbReference>
<reference evidence="11 12" key="1">
    <citation type="submission" date="2023-12" db="EMBL/GenBank/DDBJ databases">
        <title>A high-quality genome assembly for Dillenia turbinata (Dilleniales).</title>
        <authorList>
            <person name="Chanderbali A."/>
        </authorList>
    </citation>
    <scope>NUCLEOTIDE SEQUENCE [LARGE SCALE GENOMIC DNA]</scope>
    <source>
        <strain evidence="11">LSX21</strain>
        <tissue evidence="11">Leaf</tissue>
    </source>
</reference>
<evidence type="ECO:0000313" key="12">
    <source>
        <dbReference type="Proteomes" id="UP001370490"/>
    </source>
</evidence>
<dbReference type="InterPro" id="IPR036259">
    <property type="entry name" value="MFS_trans_sf"/>
</dbReference>
<organism evidence="11 12">
    <name type="scientific">Dillenia turbinata</name>
    <dbReference type="NCBI Taxonomy" id="194707"/>
    <lineage>
        <taxon>Eukaryota</taxon>
        <taxon>Viridiplantae</taxon>
        <taxon>Streptophyta</taxon>
        <taxon>Embryophyta</taxon>
        <taxon>Tracheophyta</taxon>
        <taxon>Spermatophyta</taxon>
        <taxon>Magnoliopsida</taxon>
        <taxon>eudicotyledons</taxon>
        <taxon>Gunneridae</taxon>
        <taxon>Pentapetalae</taxon>
        <taxon>Dilleniales</taxon>
        <taxon>Dilleniaceae</taxon>
        <taxon>Dillenia</taxon>
    </lineage>
</organism>
<comment type="caution">
    <text evidence="11">The sequence shown here is derived from an EMBL/GenBank/DDBJ whole genome shotgun (WGS) entry which is preliminary data.</text>
</comment>
<evidence type="ECO:0000256" key="3">
    <source>
        <dbReference type="ARBA" id="ARBA00022448"/>
    </source>
</evidence>
<evidence type="ECO:0000313" key="11">
    <source>
        <dbReference type="EMBL" id="KAK6915529.1"/>
    </source>
</evidence>
<proteinExistence type="inferred from homology"/>
<dbReference type="NCBIfam" id="TIGR00879">
    <property type="entry name" value="SP"/>
    <property type="match status" value="1"/>
</dbReference>
<feature type="transmembrane region" description="Helical" evidence="9">
    <location>
        <begin position="85"/>
        <end position="101"/>
    </location>
</feature>
<dbReference type="InterPro" id="IPR020846">
    <property type="entry name" value="MFS_dom"/>
</dbReference>
<dbReference type="PROSITE" id="PS50850">
    <property type="entry name" value="MFS"/>
    <property type="match status" value="1"/>
</dbReference>
<feature type="transmembrane region" description="Helical" evidence="9">
    <location>
        <begin position="196"/>
        <end position="217"/>
    </location>
</feature>
<dbReference type="FunFam" id="1.20.1250.20:FF:000043">
    <property type="entry name" value="sugar transporter ERD6-like 6"/>
    <property type="match status" value="1"/>
</dbReference>
<dbReference type="AlphaFoldDB" id="A0AAN8UMH5"/>
<feature type="transmembrane region" description="Helical" evidence="9">
    <location>
        <begin position="445"/>
        <end position="463"/>
    </location>
</feature>
<feature type="transmembrane region" description="Helical" evidence="9">
    <location>
        <begin position="413"/>
        <end position="433"/>
    </location>
</feature>
<dbReference type="EMBL" id="JBAMMX010000025">
    <property type="protein sequence ID" value="KAK6915529.1"/>
    <property type="molecule type" value="Genomic_DNA"/>
</dbReference>
<dbReference type="GO" id="GO:0016020">
    <property type="term" value="C:membrane"/>
    <property type="evidence" value="ECO:0007669"/>
    <property type="project" value="UniProtKB-SubCell"/>
</dbReference>
<dbReference type="InterPro" id="IPR003663">
    <property type="entry name" value="Sugar/inositol_transpt"/>
</dbReference>
<evidence type="ECO:0000256" key="4">
    <source>
        <dbReference type="ARBA" id="ARBA00022597"/>
    </source>
</evidence>
<gene>
    <name evidence="11" type="ORF">RJ641_020646</name>
</gene>
<feature type="transmembrane region" description="Helical" evidence="9">
    <location>
        <begin position="281"/>
        <end position="303"/>
    </location>
</feature>
<dbReference type="PANTHER" id="PTHR48021">
    <property type="match status" value="1"/>
</dbReference>
<dbReference type="Gene3D" id="1.20.1250.20">
    <property type="entry name" value="MFS general substrate transporter like domains"/>
    <property type="match status" value="1"/>
</dbReference>
<dbReference type="SUPFAM" id="SSF103473">
    <property type="entry name" value="MFS general substrate transporter"/>
    <property type="match status" value="1"/>
</dbReference>
<dbReference type="Pfam" id="PF00083">
    <property type="entry name" value="Sugar_tr"/>
    <property type="match status" value="1"/>
</dbReference>
<sequence length="487" mass="52427">MDRENNAGVLASPLLVESDVGRSSSNGELMTVLPSSLSGSATFVVIFSTFVAVCGSFVFGCAVGYSSPTESGIMNDLDLSSAEYSVFGSILTIGAMIGAVISGKMADLVGRRATLGISDILCIVGWLAIAFSKDAWSLDLGRLLIGCGIGLISYVVPIYIAEITPKDLRGGFAAVHQFLIVLGSALTYVIGTIVSWRVLALIGIIPCLTQFLGLFFAPESPRWLVKIGREKQFEAVLRHLRGETADISDEAAEIREYTETFQQQSKASYLELFQKQYAHSLIVGVGLMVLQQFGGANGIAFYASSIFESAGFSATFGTIAIAIVQIPMNIVGMLLIDRFGRKPLLMVSAAGSCLGSLLVGFAFLFEDFNKWTTVDPVLVLIGILVYNFSGPLGTAGIPWIIMSEIFPVNIRGAAGSLVTLINWFCSWIVSYTFEFLIDWSSAGTFFIFTCTCGLTVLFVAMLVPETKGRTLEEIQASLNQILPTRHN</sequence>
<evidence type="ECO:0000256" key="9">
    <source>
        <dbReference type="SAM" id="Phobius"/>
    </source>
</evidence>
<keyword evidence="12" id="KW-1185">Reference proteome</keyword>
<feature type="transmembrane region" description="Helical" evidence="9">
    <location>
        <begin position="113"/>
        <end position="131"/>
    </location>
</feature>
<comment type="subcellular location">
    <subcellularLocation>
        <location evidence="1">Membrane</location>
        <topology evidence="1">Multi-pass membrane protein</topology>
    </subcellularLocation>
</comment>
<name>A0AAN8UMH5_9MAGN</name>
<dbReference type="CDD" id="cd17358">
    <property type="entry name" value="MFS_GLUT6_8_Class3_like"/>
    <property type="match status" value="1"/>
</dbReference>
<keyword evidence="5 9" id="KW-0812">Transmembrane</keyword>
<evidence type="ECO:0000256" key="2">
    <source>
        <dbReference type="ARBA" id="ARBA00010992"/>
    </source>
</evidence>
<dbReference type="Proteomes" id="UP001370490">
    <property type="component" value="Unassembled WGS sequence"/>
</dbReference>
<evidence type="ECO:0000256" key="5">
    <source>
        <dbReference type="ARBA" id="ARBA00022692"/>
    </source>
</evidence>
<evidence type="ECO:0000256" key="8">
    <source>
        <dbReference type="RuleBase" id="RU003346"/>
    </source>
</evidence>
<dbReference type="PANTHER" id="PTHR48021:SF25">
    <property type="entry name" value="SUGAR TRANSPORTER ERD6-LIKE 5"/>
    <property type="match status" value="1"/>
</dbReference>
<protein>
    <submittedName>
        <fullName evidence="11">Major facilitator, sugar transporter-like</fullName>
    </submittedName>
</protein>
<keyword evidence="6 9" id="KW-1133">Transmembrane helix</keyword>
<feature type="transmembrane region" description="Helical" evidence="9">
    <location>
        <begin position="43"/>
        <end position="65"/>
    </location>
</feature>
<dbReference type="InterPro" id="IPR050549">
    <property type="entry name" value="MFS_Trehalose_Transporter"/>
</dbReference>
<evidence type="ECO:0000256" key="7">
    <source>
        <dbReference type="ARBA" id="ARBA00023136"/>
    </source>
</evidence>
<feature type="transmembrane region" description="Helical" evidence="9">
    <location>
        <begin position="172"/>
        <end position="190"/>
    </location>
</feature>
<dbReference type="InterPro" id="IPR044775">
    <property type="entry name" value="MFS_ERD6/Tret1-like"/>
</dbReference>
<dbReference type="InterPro" id="IPR005828">
    <property type="entry name" value="MFS_sugar_transport-like"/>
</dbReference>
<dbReference type="GO" id="GO:0051119">
    <property type="term" value="F:sugar transmembrane transporter activity"/>
    <property type="evidence" value="ECO:0007669"/>
    <property type="project" value="InterPro"/>
</dbReference>
<feature type="domain" description="Major facilitator superfamily (MFS) profile" evidence="10">
    <location>
        <begin position="48"/>
        <end position="467"/>
    </location>
</feature>
<keyword evidence="3 8" id="KW-0813">Transport</keyword>
<accession>A0AAN8UMH5</accession>
<feature type="transmembrane region" description="Helical" evidence="9">
    <location>
        <begin position="315"/>
        <end position="336"/>
    </location>
</feature>
<evidence type="ECO:0000259" key="10">
    <source>
        <dbReference type="PROSITE" id="PS50850"/>
    </source>
</evidence>
<feature type="transmembrane region" description="Helical" evidence="9">
    <location>
        <begin position="377"/>
        <end position="401"/>
    </location>
</feature>